<keyword evidence="15" id="KW-1015">Disulfide bond</keyword>
<evidence type="ECO:0000256" key="18">
    <source>
        <dbReference type="ARBA" id="ARBA00031167"/>
    </source>
</evidence>
<comment type="catalytic activity">
    <reaction evidence="25">
        <text>a 1-acyl-sn-glycero-3-phosphocholine + H2O = a 1-acyl-sn-glycerol + phosphocholine + H(+)</text>
        <dbReference type="Rhea" id="RHEA:44720"/>
        <dbReference type="ChEBI" id="CHEBI:15377"/>
        <dbReference type="ChEBI" id="CHEBI:15378"/>
        <dbReference type="ChEBI" id="CHEBI:58168"/>
        <dbReference type="ChEBI" id="CHEBI:64683"/>
        <dbReference type="ChEBI" id="CHEBI:295975"/>
    </reaction>
    <physiologicalReaction direction="left-to-right" evidence="25">
        <dbReference type="Rhea" id="RHEA:44721"/>
    </physiologicalReaction>
</comment>
<evidence type="ECO:0000256" key="6">
    <source>
        <dbReference type="ARBA" id="ARBA00022553"/>
    </source>
</evidence>
<dbReference type="PANTHER" id="PTHR10151:SF66">
    <property type="entry name" value="GLYCEROPHOSPHOCHOLINE CHOLINEPHOSPHODIESTERASE ENPP6"/>
    <property type="match status" value="1"/>
</dbReference>
<dbReference type="EMBL" id="JABSTR010000011">
    <property type="protein sequence ID" value="KAH9381931.1"/>
    <property type="molecule type" value="Genomic_DNA"/>
</dbReference>
<evidence type="ECO:0000256" key="3">
    <source>
        <dbReference type="ARBA" id="ARBA00010594"/>
    </source>
</evidence>
<comment type="caution">
    <text evidence="32">The sequence shown here is derived from an EMBL/GenBank/DDBJ whole genome shotgun (WGS) entry which is preliminary data.</text>
</comment>
<dbReference type="GO" id="GO:0098552">
    <property type="term" value="C:side of membrane"/>
    <property type="evidence" value="ECO:0007669"/>
    <property type="project" value="UniProtKB-KW"/>
</dbReference>
<dbReference type="OrthoDB" id="6496993at2759"/>
<comment type="catalytic activity">
    <reaction evidence="27">
        <text>1-hexadecanoyl-sn-glycero-3-phosphocholine + H2O = 1-hexadecanoyl-sn-glycerol + phosphocholine + H(+)</text>
        <dbReference type="Rhea" id="RHEA:41119"/>
        <dbReference type="ChEBI" id="CHEBI:15377"/>
        <dbReference type="ChEBI" id="CHEBI:15378"/>
        <dbReference type="ChEBI" id="CHEBI:72998"/>
        <dbReference type="ChEBI" id="CHEBI:75542"/>
        <dbReference type="ChEBI" id="CHEBI:295975"/>
    </reaction>
    <physiologicalReaction direction="left-to-right" evidence="27">
        <dbReference type="Rhea" id="RHEA:41120"/>
    </physiologicalReaction>
</comment>
<keyword evidence="11" id="KW-0862">Zinc</keyword>
<dbReference type="SUPFAM" id="SSF53649">
    <property type="entry name" value="Alkaline phosphatase-like"/>
    <property type="match status" value="1"/>
</dbReference>
<keyword evidence="5" id="KW-1003">Cell membrane</keyword>
<evidence type="ECO:0000256" key="12">
    <source>
        <dbReference type="ARBA" id="ARBA00022963"/>
    </source>
</evidence>
<evidence type="ECO:0000256" key="8">
    <source>
        <dbReference type="ARBA" id="ARBA00022723"/>
    </source>
</evidence>
<comment type="catalytic activity">
    <reaction evidence="23">
        <text>glycero-2-phosphocholine + H2O = phosphocholine + glycerol + H(+)</text>
        <dbReference type="Rhea" id="RHEA:61684"/>
        <dbReference type="ChEBI" id="CHEBI:15377"/>
        <dbReference type="ChEBI" id="CHEBI:15378"/>
        <dbReference type="ChEBI" id="CHEBI:17754"/>
        <dbReference type="ChEBI" id="CHEBI:144950"/>
        <dbReference type="ChEBI" id="CHEBI:295975"/>
    </reaction>
    <physiologicalReaction direction="left-to-right" evidence="23">
        <dbReference type="Rhea" id="RHEA:61685"/>
    </physiologicalReaction>
</comment>
<comment type="catalytic activity">
    <reaction evidence="21">
        <text>1-dodecanoyl-sn-glycero-3-phosphocholine + H2O = 1-dodecanoyl-sn-glycerol + phosphocholine + H(+)</text>
        <dbReference type="Rhea" id="RHEA:41127"/>
        <dbReference type="ChEBI" id="CHEBI:15377"/>
        <dbReference type="ChEBI" id="CHEBI:15378"/>
        <dbReference type="ChEBI" id="CHEBI:74966"/>
        <dbReference type="ChEBI" id="CHEBI:75529"/>
        <dbReference type="ChEBI" id="CHEBI:295975"/>
    </reaction>
    <physiologicalReaction direction="left-to-right" evidence="21">
        <dbReference type="Rhea" id="RHEA:41128"/>
    </physiologicalReaction>
</comment>
<evidence type="ECO:0000256" key="30">
    <source>
        <dbReference type="ARBA" id="ARBA00049092"/>
    </source>
</evidence>
<keyword evidence="7" id="KW-0336">GPI-anchor</keyword>
<evidence type="ECO:0000256" key="4">
    <source>
        <dbReference type="ARBA" id="ARBA00012318"/>
    </source>
</evidence>
<dbReference type="Pfam" id="PF01663">
    <property type="entry name" value="Phosphodiest"/>
    <property type="match status" value="1"/>
</dbReference>
<dbReference type="Proteomes" id="UP000821853">
    <property type="component" value="Chromosome 9"/>
</dbReference>
<evidence type="ECO:0000256" key="2">
    <source>
        <dbReference type="ARBA" id="ARBA00004609"/>
    </source>
</evidence>
<evidence type="ECO:0000256" key="27">
    <source>
        <dbReference type="ARBA" id="ARBA00048209"/>
    </source>
</evidence>
<keyword evidence="6" id="KW-0597">Phosphoprotein</keyword>
<evidence type="ECO:0000256" key="24">
    <source>
        <dbReference type="ARBA" id="ARBA00047494"/>
    </source>
</evidence>
<keyword evidence="33" id="KW-1185">Reference proteome</keyword>
<keyword evidence="16" id="KW-0325">Glycoprotein</keyword>
<keyword evidence="12" id="KW-0442">Lipid degradation</keyword>
<evidence type="ECO:0000256" key="19">
    <source>
        <dbReference type="ARBA" id="ARBA00032556"/>
    </source>
</evidence>
<dbReference type="GO" id="GO:0047390">
    <property type="term" value="F:glycerophosphocholine cholinephosphodiesterase activity"/>
    <property type="evidence" value="ECO:0007669"/>
    <property type="project" value="UniProtKB-EC"/>
</dbReference>
<evidence type="ECO:0000256" key="1">
    <source>
        <dbReference type="ARBA" id="ARBA00001947"/>
    </source>
</evidence>
<proteinExistence type="inferred from homology"/>
<evidence type="ECO:0000256" key="23">
    <source>
        <dbReference type="ARBA" id="ARBA00047482"/>
    </source>
</evidence>
<accession>A0A9J6H3Q5</accession>
<comment type="cofactor">
    <cofactor evidence="1">
        <name>Zn(2+)</name>
        <dbReference type="ChEBI" id="CHEBI:29105"/>
    </cofactor>
</comment>
<evidence type="ECO:0000256" key="16">
    <source>
        <dbReference type="ARBA" id="ARBA00023180"/>
    </source>
</evidence>
<evidence type="ECO:0000313" key="32">
    <source>
        <dbReference type="EMBL" id="KAH9381931.1"/>
    </source>
</evidence>
<keyword evidence="8" id="KW-0479">Metal-binding</keyword>
<comment type="catalytic activity">
    <reaction evidence="31">
        <text>1-(5Z,8Z,11Z,14Z-eicosatetraenoyl)-sn-glycero-3-phosphocholine + H2O = 1-(5Z,8Z,11Z,14Z-eicosatetraenoyl)-sn-glycerol + phosphocholine + H(+)</text>
        <dbReference type="Rhea" id="RHEA:41003"/>
        <dbReference type="ChEBI" id="CHEBI:15377"/>
        <dbReference type="ChEBI" id="CHEBI:15378"/>
        <dbReference type="ChEBI" id="CHEBI:34071"/>
        <dbReference type="ChEBI" id="CHEBI:74344"/>
        <dbReference type="ChEBI" id="CHEBI:295975"/>
    </reaction>
    <physiologicalReaction direction="left-to-right" evidence="31">
        <dbReference type="Rhea" id="RHEA:41004"/>
    </physiologicalReaction>
</comment>
<dbReference type="Gene3D" id="3.40.720.10">
    <property type="entry name" value="Alkaline Phosphatase, subunit A"/>
    <property type="match status" value="1"/>
</dbReference>
<reference evidence="32 33" key="1">
    <citation type="journal article" date="2020" name="Cell">
        <title>Large-Scale Comparative Analyses of Tick Genomes Elucidate Their Genetic Diversity and Vector Capacities.</title>
        <authorList>
            <consortium name="Tick Genome and Microbiome Consortium (TIGMIC)"/>
            <person name="Jia N."/>
            <person name="Wang J."/>
            <person name="Shi W."/>
            <person name="Du L."/>
            <person name="Sun Y."/>
            <person name="Zhan W."/>
            <person name="Jiang J.F."/>
            <person name="Wang Q."/>
            <person name="Zhang B."/>
            <person name="Ji P."/>
            <person name="Bell-Sakyi L."/>
            <person name="Cui X.M."/>
            <person name="Yuan T.T."/>
            <person name="Jiang B.G."/>
            <person name="Yang W.F."/>
            <person name="Lam T.T."/>
            <person name="Chang Q.C."/>
            <person name="Ding S.J."/>
            <person name="Wang X.J."/>
            <person name="Zhu J.G."/>
            <person name="Ruan X.D."/>
            <person name="Zhao L."/>
            <person name="Wei J.T."/>
            <person name="Ye R.Z."/>
            <person name="Que T.C."/>
            <person name="Du C.H."/>
            <person name="Zhou Y.H."/>
            <person name="Cheng J.X."/>
            <person name="Dai P.F."/>
            <person name="Guo W.B."/>
            <person name="Han X.H."/>
            <person name="Huang E.J."/>
            <person name="Li L.F."/>
            <person name="Wei W."/>
            <person name="Gao Y.C."/>
            <person name="Liu J.Z."/>
            <person name="Shao H.Z."/>
            <person name="Wang X."/>
            <person name="Wang C.C."/>
            <person name="Yang T.C."/>
            <person name="Huo Q.B."/>
            <person name="Li W."/>
            <person name="Chen H.Y."/>
            <person name="Chen S.E."/>
            <person name="Zhou L.G."/>
            <person name="Ni X.B."/>
            <person name="Tian J.H."/>
            <person name="Sheng Y."/>
            <person name="Liu T."/>
            <person name="Pan Y.S."/>
            <person name="Xia L.Y."/>
            <person name="Li J."/>
            <person name="Zhao F."/>
            <person name="Cao W.C."/>
        </authorList>
    </citation>
    <scope>NUCLEOTIDE SEQUENCE [LARGE SCALE GENOMIC DNA]</scope>
    <source>
        <strain evidence="32">HaeL-2018</strain>
    </source>
</reference>
<evidence type="ECO:0000256" key="10">
    <source>
        <dbReference type="ARBA" id="ARBA00022801"/>
    </source>
</evidence>
<gene>
    <name evidence="32" type="ORF">HPB48_009294</name>
</gene>
<evidence type="ECO:0000256" key="13">
    <source>
        <dbReference type="ARBA" id="ARBA00023098"/>
    </source>
</evidence>
<evidence type="ECO:0000256" key="20">
    <source>
        <dbReference type="ARBA" id="ARBA00046203"/>
    </source>
</evidence>
<dbReference type="AlphaFoldDB" id="A0A9J6H3Q5"/>
<keyword evidence="14" id="KW-0472">Membrane</keyword>
<evidence type="ECO:0000256" key="25">
    <source>
        <dbReference type="ARBA" id="ARBA00047600"/>
    </source>
</evidence>
<dbReference type="GO" id="GO:0046872">
    <property type="term" value="F:metal ion binding"/>
    <property type="evidence" value="ECO:0007669"/>
    <property type="project" value="UniProtKB-KW"/>
</dbReference>
<dbReference type="InterPro" id="IPR002591">
    <property type="entry name" value="Phosphodiest/P_Trfase"/>
</dbReference>
<name>A0A9J6H3Q5_HAELO</name>
<evidence type="ECO:0000256" key="31">
    <source>
        <dbReference type="ARBA" id="ARBA00049320"/>
    </source>
</evidence>
<evidence type="ECO:0000256" key="15">
    <source>
        <dbReference type="ARBA" id="ARBA00023157"/>
    </source>
</evidence>
<evidence type="ECO:0000256" key="22">
    <source>
        <dbReference type="ARBA" id="ARBA00047322"/>
    </source>
</evidence>
<keyword evidence="13" id="KW-0443">Lipid metabolism</keyword>
<dbReference type="PANTHER" id="PTHR10151">
    <property type="entry name" value="ECTONUCLEOTIDE PYROPHOSPHATASE/PHOSPHODIESTERASE"/>
    <property type="match status" value="1"/>
</dbReference>
<comment type="catalytic activity">
    <reaction evidence="24">
        <text>a 1-O-alkyl-sn-glycero-3-phosphocholine + H2O = a 1-O-alkyl-sn-glycerol + phosphocholine + H(+)</text>
        <dbReference type="Rhea" id="RHEA:36083"/>
        <dbReference type="ChEBI" id="CHEBI:15377"/>
        <dbReference type="ChEBI" id="CHEBI:15378"/>
        <dbReference type="ChEBI" id="CHEBI:15850"/>
        <dbReference type="ChEBI" id="CHEBI:30909"/>
        <dbReference type="ChEBI" id="CHEBI:295975"/>
    </reaction>
    <physiologicalReaction direction="left-to-right" evidence="24">
        <dbReference type="Rhea" id="RHEA:36084"/>
    </physiologicalReaction>
</comment>
<dbReference type="OMA" id="TIPEEWH"/>
<comment type="similarity">
    <text evidence="3">Belongs to the nucleotide pyrophosphatase/phosphodiesterase family.</text>
</comment>
<keyword evidence="9" id="KW-0732">Signal</keyword>
<comment type="catalytic activity">
    <reaction evidence="29">
        <text>sn-glycerol 3-phosphocholine + H2O = phosphocholine + glycerol + H(+)</text>
        <dbReference type="Rhea" id="RHEA:19545"/>
        <dbReference type="ChEBI" id="CHEBI:15377"/>
        <dbReference type="ChEBI" id="CHEBI:15378"/>
        <dbReference type="ChEBI" id="CHEBI:16870"/>
        <dbReference type="ChEBI" id="CHEBI:17754"/>
        <dbReference type="ChEBI" id="CHEBI:295975"/>
        <dbReference type="EC" id="3.1.4.38"/>
    </reaction>
    <physiologicalReaction direction="left-to-right" evidence="29">
        <dbReference type="Rhea" id="RHEA:19546"/>
    </physiologicalReaction>
</comment>
<comment type="catalytic activity">
    <reaction evidence="26">
        <text>1-tetradecanoyl-sn-glycero-3-phosphocholine + H2O = 1-tetradecanoyl-sn-glycerol + phosphocholine + H(+)</text>
        <dbReference type="Rhea" id="RHEA:40999"/>
        <dbReference type="ChEBI" id="CHEBI:15377"/>
        <dbReference type="ChEBI" id="CHEBI:15378"/>
        <dbReference type="ChEBI" id="CHEBI:64489"/>
        <dbReference type="ChEBI" id="CHEBI:75536"/>
        <dbReference type="ChEBI" id="CHEBI:295975"/>
    </reaction>
    <physiologicalReaction direction="left-to-right" evidence="26">
        <dbReference type="Rhea" id="RHEA:41000"/>
    </physiologicalReaction>
</comment>
<dbReference type="GO" id="GO:0016042">
    <property type="term" value="P:lipid catabolic process"/>
    <property type="evidence" value="ECO:0007669"/>
    <property type="project" value="UniProtKB-KW"/>
</dbReference>
<keyword evidence="17" id="KW-0449">Lipoprotein</keyword>
<comment type="catalytic activity">
    <reaction evidence="28">
        <text>sphing-4-enine-phosphocholine + H2O = sphing-4-enine + phosphocholine + H(+)</text>
        <dbReference type="Rhea" id="RHEA:41095"/>
        <dbReference type="ChEBI" id="CHEBI:15377"/>
        <dbReference type="ChEBI" id="CHEBI:15378"/>
        <dbReference type="ChEBI" id="CHEBI:57756"/>
        <dbReference type="ChEBI" id="CHEBI:58906"/>
        <dbReference type="ChEBI" id="CHEBI:295975"/>
    </reaction>
    <physiologicalReaction direction="left-to-right" evidence="28">
        <dbReference type="Rhea" id="RHEA:41096"/>
    </physiologicalReaction>
</comment>
<protein>
    <recommendedName>
        <fullName evidence="4">glycerophosphocholine cholinephosphodiesterase</fullName>
        <ecNumber evidence="4">3.1.4.38</ecNumber>
    </recommendedName>
    <alternativeName>
        <fullName evidence="19">Choline-specific glycerophosphodiester phosphodiesterase</fullName>
    </alternativeName>
    <alternativeName>
        <fullName evidence="18">Ectonucleotide pyrophosphatase/phosphodiesterase family member 6</fullName>
    </alternativeName>
</protein>
<dbReference type="InterPro" id="IPR017850">
    <property type="entry name" value="Alkaline_phosphatase_core_sf"/>
</dbReference>
<dbReference type="GO" id="GO:0005886">
    <property type="term" value="C:plasma membrane"/>
    <property type="evidence" value="ECO:0007669"/>
    <property type="project" value="UniProtKB-SubCell"/>
</dbReference>
<evidence type="ECO:0000256" key="17">
    <source>
        <dbReference type="ARBA" id="ARBA00023288"/>
    </source>
</evidence>
<evidence type="ECO:0000256" key="21">
    <source>
        <dbReference type="ARBA" id="ARBA00047290"/>
    </source>
</evidence>
<comment type="catalytic activity">
    <reaction evidence="30">
        <text>1-(9Z,12Z)-octadecadienoyl-sn-glycero-3-phosphocholine + H2O = 1-(9Z,12Z-octadecadienoyl)-sn-glycerol + phosphocholine + H(+)</text>
        <dbReference type="Rhea" id="RHEA:41115"/>
        <dbReference type="ChEBI" id="CHEBI:15377"/>
        <dbReference type="ChEBI" id="CHEBI:15378"/>
        <dbReference type="ChEBI" id="CHEBI:28733"/>
        <dbReference type="ChEBI" id="CHEBI:75561"/>
        <dbReference type="ChEBI" id="CHEBI:295975"/>
    </reaction>
    <physiologicalReaction direction="left-to-right" evidence="30">
        <dbReference type="Rhea" id="RHEA:41116"/>
    </physiologicalReaction>
</comment>
<comment type="subcellular location">
    <subcellularLocation>
        <location evidence="2">Cell membrane</location>
        <topology evidence="2">Lipid-anchor</topology>
        <topology evidence="2">GPI-anchor</topology>
    </subcellularLocation>
</comment>
<organism evidence="32 33">
    <name type="scientific">Haemaphysalis longicornis</name>
    <name type="common">Bush tick</name>
    <dbReference type="NCBI Taxonomy" id="44386"/>
    <lineage>
        <taxon>Eukaryota</taxon>
        <taxon>Metazoa</taxon>
        <taxon>Ecdysozoa</taxon>
        <taxon>Arthropoda</taxon>
        <taxon>Chelicerata</taxon>
        <taxon>Arachnida</taxon>
        <taxon>Acari</taxon>
        <taxon>Parasitiformes</taxon>
        <taxon>Ixodida</taxon>
        <taxon>Ixodoidea</taxon>
        <taxon>Ixodidae</taxon>
        <taxon>Haemaphysalinae</taxon>
        <taxon>Haemaphysalis</taxon>
    </lineage>
</organism>
<evidence type="ECO:0000256" key="11">
    <source>
        <dbReference type="ARBA" id="ARBA00022833"/>
    </source>
</evidence>
<evidence type="ECO:0000256" key="29">
    <source>
        <dbReference type="ARBA" id="ARBA00048703"/>
    </source>
</evidence>
<evidence type="ECO:0000256" key="5">
    <source>
        <dbReference type="ARBA" id="ARBA00022475"/>
    </source>
</evidence>
<evidence type="ECO:0000256" key="14">
    <source>
        <dbReference type="ARBA" id="ARBA00023136"/>
    </source>
</evidence>
<evidence type="ECO:0000256" key="26">
    <source>
        <dbReference type="ARBA" id="ARBA00047779"/>
    </source>
</evidence>
<dbReference type="EC" id="3.1.4.38" evidence="4"/>
<evidence type="ECO:0000256" key="9">
    <source>
        <dbReference type="ARBA" id="ARBA00022729"/>
    </source>
</evidence>
<dbReference type="VEuPathDB" id="VectorBase:HLOH_043371"/>
<comment type="catalytic activity">
    <reaction evidence="22">
        <text>1-(9Z-octadecenoyl)-sn-glycero-3-phosphocholine + H2O = 1-(9Z-octadecenoyl)-sn-glycerol + phosphocholine + H(+)</text>
        <dbReference type="Rhea" id="RHEA:41091"/>
        <dbReference type="ChEBI" id="CHEBI:15377"/>
        <dbReference type="ChEBI" id="CHEBI:15378"/>
        <dbReference type="ChEBI" id="CHEBI:28610"/>
        <dbReference type="ChEBI" id="CHEBI:75757"/>
        <dbReference type="ChEBI" id="CHEBI:295975"/>
    </reaction>
    <physiologicalReaction direction="left-to-right" evidence="22">
        <dbReference type="Rhea" id="RHEA:41092"/>
    </physiologicalReaction>
</comment>
<evidence type="ECO:0000256" key="28">
    <source>
        <dbReference type="ARBA" id="ARBA00048234"/>
    </source>
</evidence>
<keyword evidence="10" id="KW-0378">Hydrolase</keyword>
<sequence length="381" mass="43389">MYDPERQSYFRMAAPESFQPHWWNRAEPVWTRALRRNRTVAMFWWDGCQVDINGTRPQSCIPYGGYSTKIDYQMDQKILETVEGFKRDSLDLAMLYYEGPDAEGTQSLLSAMARPALKGTLGGHRDGPQSYGIQTTVGKVDHYLRLLQKSLEQEGLLNQVNIVVVSDHGMTRTSPDSTRHIDMDSLVNDQDVHVMLDKGPFAMLFPKPGREQEVLKSLFFHKTQGLRVFTKETIPEEWHFKNSDRVAPIVLVADEGYYIMPFSNPTKTLPGNNGPSPGVHGYDPRMSDMWGIFYARGPGKYSLCEDEASQYAIRPGVKGTTVMRMVDVYNVMCYALGMEPGPNSGSWDHVRGFLEPNYDHYLFSHLQRAKRAAPRSEENRA</sequence>
<comment type="function">
    <text evidence="20">Choline-specific glycerophosphodiesterase that hydrolyzes glycerophosphocholine (GPC) and lysophosphatidylcholine (LPC) and contributes to supplying choline to the cells. Has a preference for LPC with short (12:0 and 14:0) or polyunsaturated (18:2 and 20:4) fatty acids. In vitro, hydrolyzes only choline-containing lysophospholipids, such as sphingosylphosphorylcholine (SPC), platelet-activating factor (PAF) and lysoPAF, but not other lysophospholipids.</text>
</comment>
<evidence type="ECO:0000256" key="7">
    <source>
        <dbReference type="ARBA" id="ARBA00022622"/>
    </source>
</evidence>
<evidence type="ECO:0000313" key="33">
    <source>
        <dbReference type="Proteomes" id="UP000821853"/>
    </source>
</evidence>